<reference evidence="4" key="1">
    <citation type="journal article" date="2019" name="Sci. Rep.">
        <title>Draft genome of Tanacetum cinerariifolium, the natural source of mosquito coil.</title>
        <authorList>
            <person name="Yamashiro T."/>
            <person name="Shiraishi A."/>
            <person name="Satake H."/>
            <person name="Nakayama K."/>
        </authorList>
    </citation>
    <scope>NUCLEOTIDE SEQUENCE</scope>
</reference>
<dbReference type="GO" id="GO:0008233">
    <property type="term" value="F:peptidase activity"/>
    <property type="evidence" value="ECO:0007669"/>
    <property type="project" value="UniProtKB-KW"/>
</dbReference>
<dbReference type="InterPro" id="IPR012337">
    <property type="entry name" value="RNaseH-like_sf"/>
</dbReference>
<evidence type="ECO:0000256" key="1">
    <source>
        <dbReference type="ARBA" id="ARBA00022670"/>
    </source>
</evidence>
<dbReference type="Pfam" id="PF00665">
    <property type="entry name" value="rve"/>
    <property type="match status" value="1"/>
</dbReference>
<feature type="region of interest" description="Disordered" evidence="2">
    <location>
        <begin position="971"/>
        <end position="990"/>
    </location>
</feature>
<feature type="compositionally biased region" description="Basic and acidic residues" evidence="2">
    <location>
        <begin position="980"/>
        <end position="990"/>
    </location>
</feature>
<evidence type="ECO:0000256" key="2">
    <source>
        <dbReference type="SAM" id="MobiDB-lite"/>
    </source>
</evidence>
<comment type="caution">
    <text evidence="4">The sequence shown here is derived from an EMBL/GenBank/DDBJ whole genome shotgun (WGS) entry which is preliminary data.</text>
</comment>
<name>A0A699GMM7_TANCI</name>
<evidence type="ECO:0000259" key="3">
    <source>
        <dbReference type="PROSITE" id="PS50994"/>
    </source>
</evidence>
<organism evidence="4">
    <name type="scientific">Tanacetum cinerariifolium</name>
    <name type="common">Dalmatian daisy</name>
    <name type="synonym">Chrysanthemum cinerariifolium</name>
    <dbReference type="NCBI Taxonomy" id="118510"/>
    <lineage>
        <taxon>Eukaryota</taxon>
        <taxon>Viridiplantae</taxon>
        <taxon>Streptophyta</taxon>
        <taxon>Embryophyta</taxon>
        <taxon>Tracheophyta</taxon>
        <taxon>Spermatophyta</taxon>
        <taxon>Magnoliopsida</taxon>
        <taxon>eudicotyledons</taxon>
        <taxon>Gunneridae</taxon>
        <taxon>Pentapetalae</taxon>
        <taxon>asterids</taxon>
        <taxon>campanulids</taxon>
        <taxon>Asterales</taxon>
        <taxon>Asteraceae</taxon>
        <taxon>Asteroideae</taxon>
        <taxon>Anthemideae</taxon>
        <taxon>Anthemidinae</taxon>
        <taxon>Tanacetum</taxon>
    </lineage>
</organism>
<dbReference type="SUPFAM" id="SSF53098">
    <property type="entry name" value="Ribonuclease H-like"/>
    <property type="match status" value="1"/>
</dbReference>
<proteinExistence type="predicted"/>
<dbReference type="InterPro" id="IPR054722">
    <property type="entry name" value="PolX-like_BBD"/>
</dbReference>
<keyword evidence="1" id="KW-0378">Hydrolase</keyword>
<dbReference type="InterPro" id="IPR001584">
    <property type="entry name" value="Integrase_cat-core"/>
</dbReference>
<feature type="compositionally biased region" description="Polar residues" evidence="2">
    <location>
        <begin position="268"/>
        <end position="280"/>
    </location>
</feature>
<dbReference type="Gene3D" id="3.30.420.10">
    <property type="entry name" value="Ribonuclease H-like superfamily/Ribonuclease H"/>
    <property type="match status" value="1"/>
</dbReference>
<feature type="region of interest" description="Disordered" evidence="2">
    <location>
        <begin position="494"/>
        <end position="526"/>
    </location>
</feature>
<dbReference type="PANTHER" id="PTHR42648">
    <property type="entry name" value="TRANSPOSASE, PUTATIVE-RELATED"/>
    <property type="match status" value="1"/>
</dbReference>
<dbReference type="EMBL" id="BKCJ010022553">
    <property type="protein sequence ID" value="GEV40402.1"/>
    <property type="molecule type" value="Genomic_DNA"/>
</dbReference>
<sequence>MSRVSSMAGVGTHLDVDIGNVRKTHWSMKELTTLNDDDDQFAFCKVNDQPLRDDDEKKMHFLLSSMSVVYVLTTPIPEDDGDDATMEQIRKRNKDVIFDENRFSSVHRPSQKSLVKGIEDSGGLVVPEKVTKEVEMTKEFLSSRFSMKDIEESDVILGIRIKHKSNGIEISQFHYIEKYSRVICCLMYAMTCTRLDIAFAVGKLSRYTSNPSTQHWQAIQQSFTMNEDEAEFSICKVRDAASALDDSSSEENEVLFENGNSFKPVPRTTANADGTSTSTIPGPVTTEEKAQKKNDVKARSITNEVDTASIQVSAVSTPVSTVSSHDNTANLSDALSVSFVEHQSKKVLSENWPRNQDSLRKTVIVEDTSSKVMVAIDGAGFDWSYMADDEVPTNMALIAFSDSEFNKSEFDLATYKRGLASVEEQLVFYKKNEIPQMRLRKLLMPPIIEDWVSDSDEDESEEMVLNLIMNFAPTAVLTKSGIVPISTTRQSSSRVAAPVSDARPTNTVSSKPQVNVTKPRQNDLQTTHSLSRSPFYQQTALKNRNFNNNVNAAKANSVNTAKGNKVTSFVGNQGINVVKSSACWVWRPKIKVQDHVSKNSGSYICKRFNYGAPQDALKDQGYFDSGCSKHMTGNISCLTDFKEHDEGYVAFEEGAKGGKINGKDTIRMGKLDFEDVYFVKELQFNLFSVSQICDKKNSVLFTDIECFVLSPNFKLADASQVLLKVPRKNKIIMHKNYCLVITDDFSIFTWVFFLATKDESSRIPKSFITKIENLVEKKVKIIRCDNGIEFKNRVMNEFYEEKGIKREYSMARTPQQNRVAERKNRTLIKAARTMLANSKLPTKFWAEAVSTACYVQNRVLVVKPHFKTLYELFNGRSPALSFMRPFGCHVLILNTLDQLEKFDGKLNEEIFVGYSTTSKAFRVYNIKTKKVEKNLHITFLKNKPMIAGGGPKWLFDIDALSKLMNYAPVSAGKRKTRKGQNRDKTGKKGK</sequence>
<dbReference type="Pfam" id="PF25597">
    <property type="entry name" value="SH3_retrovirus"/>
    <property type="match status" value="1"/>
</dbReference>
<dbReference type="GO" id="GO:0003676">
    <property type="term" value="F:nucleic acid binding"/>
    <property type="evidence" value="ECO:0007669"/>
    <property type="project" value="InterPro"/>
</dbReference>
<gene>
    <name evidence="4" type="ORF">Tci_112379</name>
</gene>
<dbReference type="InterPro" id="IPR036397">
    <property type="entry name" value="RNaseH_sf"/>
</dbReference>
<evidence type="ECO:0000313" key="4">
    <source>
        <dbReference type="EMBL" id="GEV40402.1"/>
    </source>
</evidence>
<dbReference type="GO" id="GO:0015074">
    <property type="term" value="P:DNA integration"/>
    <property type="evidence" value="ECO:0007669"/>
    <property type="project" value="InterPro"/>
</dbReference>
<feature type="region of interest" description="Disordered" evidence="2">
    <location>
        <begin position="256"/>
        <end position="296"/>
    </location>
</feature>
<protein>
    <submittedName>
        <fullName evidence="4">Ribonuclease H-like domain-containing protein</fullName>
    </submittedName>
</protein>
<dbReference type="GO" id="GO:0006508">
    <property type="term" value="P:proteolysis"/>
    <property type="evidence" value="ECO:0007669"/>
    <property type="project" value="UniProtKB-KW"/>
</dbReference>
<dbReference type="PROSITE" id="PS50994">
    <property type="entry name" value="INTEGRASE"/>
    <property type="match status" value="1"/>
</dbReference>
<dbReference type="Pfam" id="PF22936">
    <property type="entry name" value="Pol_BBD"/>
    <property type="match status" value="1"/>
</dbReference>
<dbReference type="InterPro" id="IPR039537">
    <property type="entry name" value="Retrotran_Ty1/copia-like"/>
</dbReference>
<dbReference type="PANTHER" id="PTHR42648:SF32">
    <property type="entry name" value="RIBONUCLEASE H-LIKE DOMAIN, GAG-PRE-INTEGRASE DOMAIN PROTEIN-RELATED"/>
    <property type="match status" value="1"/>
</dbReference>
<accession>A0A699GMM7</accession>
<dbReference type="AlphaFoldDB" id="A0A699GMM7"/>
<feature type="compositionally biased region" description="Basic and acidic residues" evidence="2">
    <location>
        <begin position="286"/>
        <end position="296"/>
    </location>
</feature>
<feature type="domain" description="Integrase catalytic" evidence="3">
    <location>
        <begin position="707"/>
        <end position="886"/>
    </location>
</feature>
<feature type="non-terminal residue" evidence="4">
    <location>
        <position position="990"/>
    </location>
</feature>
<dbReference type="InterPro" id="IPR057670">
    <property type="entry name" value="SH3_retrovirus"/>
</dbReference>
<feature type="compositionally biased region" description="Polar residues" evidence="2">
    <location>
        <begin position="503"/>
        <end position="526"/>
    </location>
</feature>
<keyword evidence="1" id="KW-0645">Protease</keyword>